<dbReference type="InterPro" id="IPR003607">
    <property type="entry name" value="HD/PDEase_dom"/>
</dbReference>
<keyword evidence="3" id="KW-1185">Reference proteome</keyword>
<keyword evidence="2" id="KW-0378">Hydrolase</keyword>
<sequence length="193" mass="22446">MESHLMANLFRLRYIERWSLMRNVMKENVAEHTFHVSLITHCLCSIANEIFHKEVNTEKAVTLSLFHDVTEVYTGDIPTPVKHHNKNILKNFRDIEDLAAERLVQQAPDPLKNIYRQVISEKHDHELTSFIKAADLLDAYLKCVSELSAGNKEFVVAKSQIEEKILELHMPEVNYFLTHFVPSFEKTLDEISE</sequence>
<organism evidence="2 3">
    <name type="scientific">Anaerobacillus alkaliphilus</name>
    <dbReference type="NCBI Taxonomy" id="1548597"/>
    <lineage>
        <taxon>Bacteria</taxon>
        <taxon>Bacillati</taxon>
        <taxon>Bacillota</taxon>
        <taxon>Bacilli</taxon>
        <taxon>Bacillales</taxon>
        <taxon>Bacillaceae</taxon>
        <taxon>Anaerobacillus</taxon>
    </lineage>
</organism>
<dbReference type="GO" id="GO:0002953">
    <property type="term" value="F:5'-deoxynucleotidase activity"/>
    <property type="evidence" value="ECO:0007669"/>
    <property type="project" value="UniProtKB-EC"/>
</dbReference>
<dbReference type="SMART" id="SM00471">
    <property type="entry name" value="HDc"/>
    <property type="match status" value="1"/>
</dbReference>
<dbReference type="EMBL" id="QOUX01000037">
    <property type="protein sequence ID" value="RXJ00661.1"/>
    <property type="molecule type" value="Genomic_DNA"/>
</dbReference>
<accession>A0A4V1LGE5</accession>
<dbReference type="Proteomes" id="UP000290649">
    <property type="component" value="Unassembled WGS sequence"/>
</dbReference>
<dbReference type="NCBIfam" id="NF003009">
    <property type="entry name" value="PRK03826.1"/>
    <property type="match status" value="1"/>
</dbReference>
<dbReference type="Gene3D" id="1.10.3210.10">
    <property type="entry name" value="Hypothetical protein af1432"/>
    <property type="match status" value="1"/>
</dbReference>
<dbReference type="Pfam" id="PF12917">
    <property type="entry name" value="YfbR-like"/>
    <property type="match status" value="1"/>
</dbReference>
<dbReference type="AlphaFoldDB" id="A0A4V1LGE5"/>
<protein>
    <submittedName>
        <fullName evidence="2">5'-deoxynucleotidase</fullName>
        <ecNumber evidence="2">3.1.3.89</ecNumber>
    </submittedName>
</protein>
<dbReference type="RefSeq" id="WP_129078353.1">
    <property type="nucleotide sequence ID" value="NZ_QOUX01000037.1"/>
</dbReference>
<evidence type="ECO:0000313" key="2">
    <source>
        <dbReference type="EMBL" id="RXJ00661.1"/>
    </source>
</evidence>
<dbReference type="OrthoDB" id="9812744at2"/>
<comment type="caution">
    <text evidence="2">The sequence shown here is derived from an EMBL/GenBank/DDBJ whole genome shotgun (WGS) entry which is preliminary data.</text>
</comment>
<name>A0A4V1LGE5_9BACI</name>
<gene>
    <name evidence="2" type="ORF">DS745_11410</name>
</gene>
<evidence type="ECO:0000259" key="1">
    <source>
        <dbReference type="SMART" id="SM00471"/>
    </source>
</evidence>
<proteinExistence type="predicted"/>
<dbReference type="SUPFAM" id="SSF109604">
    <property type="entry name" value="HD-domain/PDEase-like"/>
    <property type="match status" value="1"/>
</dbReference>
<reference evidence="2 3" key="1">
    <citation type="journal article" date="2019" name="Int. J. Syst. Evol. Microbiol.">
        <title>Anaerobacillus alkaliphilus sp. nov., a novel alkaliphilic and moderately halophilic bacterium.</title>
        <authorList>
            <person name="Borsodi A.K."/>
            <person name="Aszalos J.M."/>
            <person name="Bihari P."/>
            <person name="Nagy I."/>
            <person name="Schumann P."/>
            <person name="Sproer C."/>
            <person name="Kovacs A.L."/>
            <person name="Boka K."/>
            <person name="Dobosy P."/>
            <person name="Ovari M."/>
            <person name="Szili-Kovacs T."/>
            <person name="Toth E."/>
        </authorList>
    </citation>
    <scope>NUCLEOTIDE SEQUENCE [LARGE SCALE GENOMIC DNA]</scope>
    <source>
        <strain evidence="2 3">B16-10</strain>
    </source>
</reference>
<feature type="domain" description="HD/PDEase" evidence="1">
    <location>
        <begin position="25"/>
        <end position="149"/>
    </location>
</feature>
<dbReference type="EC" id="3.1.3.89" evidence="2"/>
<evidence type="ECO:0000313" key="3">
    <source>
        <dbReference type="Proteomes" id="UP000290649"/>
    </source>
</evidence>